<dbReference type="OrthoDB" id="6020543at2759"/>
<dbReference type="InterPro" id="IPR002557">
    <property type="entry name" value="Chitin-bd_dom"/>
</dbReference>
<dbReference type="EMBL" id="OV725079">
    <property type="protein sequence ID" value="CAH1397556.1"/>
    <property type="molecule type" value="Genomic_DNA"/>
</dbReference>
<dbReference type="Proteomes" id="UP001152798">
    <property type="component" value="Chromosome 3"/>
</dbReference>
<organism evidence="2 3">
    <name type="scientific">Nezara viridula</name>
    <name type="common">Southern green stink bug</name>
    <name type="synonym">Cimex viridulus</name>
    <dbReference type="NCBI Taxonomy" id="85310"/>
    <lineage>
        <taxon>Eukaryota</taxon>
        <taxon>Metazoa</taxon>
        <taxon>Ecdysozoa</taxon>
        <taxon>Arthropoda</taxon>
        <taxon>Hexapoda</taxon>
        <taxon>Insecta</taxon>
        <taxon>Pterygota</taxon>
        <taxon>Neoptera</taxon>
        <taxon>Paraneoptera</taxon>
        <taxon>Hemiptera</taxon>
        <taxon>Heteroptera</taxon>
        <taxon>Panheteroptera</taxon>
        <taxon>Pentatomomorpha</taxon>
        <taxon>Pentatomoidea</taxon>
        <taxon>Pentatomidae</taxon>
        <taxon>Pentatominae</taxon>
        <taxon>Nezara</taxon>
    </lineage>
</organism>
<keyword evidence="3" id="KW-1185">Reference proteome</keyword>
<gene>
    <name evidence="2" type="ORF">NEZAVI_LOCUS7356</name>
</gene>
<evidence type="ECO:0000313" key="3">
    <source>
        <dbReference type="Proteomes" id="UP001152798"/>
    </source>
</evidence>
<protein>
    <recommendedName>
        <fullName evidence="1">Chitin-binding type-2 domain-containing protein</fullName>
    </recommendedName>
</protein>
<evidence type="ECO:0000259" key="1">
    <source>
        <dbReference type="Pfam" id="PF01607"/>
    </source>
</evidence>
<dbReference type="AlphaFoldDB" id="A0A9P0MNZ0"/>
<dbReference type="GO" id="GO:0005576">
    <property type="term" value="C:extracellular region"/>
    <property type="evidence" value="ECO:0007669"/>
    <property type="project" value="InterPro"/>
</dbReference>
<proteinExistence type="predicted"/>
<dbReference type="InterPro" id="IPR036508">
    <property type="entry name" value="Chitin-bd_dom_sf"/>
</dbReference>
<accession>A0A9P0MNZ0</accession>
<dbReference type="Pfam" id="PF01607">
    <property type="entry name" value="CBM_14"/>
    <property type="match status" value="1"/>
</dbReference>
<dbReference type="SUPFAM" id="SSF57625">
    <property type="entry name" value="Invertebrate chitin-binding proteins"/>
    <property type="match status" value="1"/>
</dbReference>
<evidence type="ECO:0000313" key="2">
    <source>
        <dbReference type="EMBL" id="CAH1397556.1"/>
    </source>
</evidence>
<name>A0A9P0MNZ0_NEZVI</name>
<sequence length="73" mass="8299">MVSCFEGEIFDPSLNMCRKGTGCLGCEKKIYDPNNCRGFFACDGKGKQRVWRSCSEDQIFDSVTSECVEMQPW</sequence>
<dbReference type="GO" id="GO:0008061">
    <property type="term" value="F:chitin binding"/>
    <property type="evidence" value="ECO:0007669"/>
    <property type="project" value="InterPro"/>
</dbReference>
<feature type="domain" description="Chitin-binding type-2" evidence="1">
    <location>
        <begin position="30"/>
        <end position="69"/>
    </location>
</feature>
<reference evidence="2" key="1">
    <citation type="submission" date="2022-01" db="EMBL/GenBank/DDBJ databases">
        <authorList>
            <person name="King R."/>
        </authorList>
    </citation>
    <scope>NUCLEOTIDE SEQUENCE</scope>
</reference>